<feature type="compositionally biased region" description="Low complexity" evidence="8">
    <location>
        <begin position="102"/>
        <end position="116"/>
    </location>
</feature>
<accession>A0A9P9E3C9</accession>
<keyword evidence="4" id="KW-0653">Protein transport</keyword>
<evidence type="ECO:0000313" key="9">
    <source>
        <dbReference type="EMBL" id="KAH7130303.1"/>
    </source>
</evidence>
<feature type="region of interest" description="Disordered" evidence="8">
    <location>
        <begin position="1"/>
        <end position="158"/>
    </location>
</feature>
<evidence type="ECO:0000256" key="3">
    <source>
        <dbReference type="ARBA" id="ARBA00022816"/>
    </source>
</evidence>
<comment type="subcellular location">
    <subcellularLocation>
        <location evidence="1">Nucleus</location>
        <location evidence="1">Nuclear pore complex</location>
    </subcellularLocation>
</comment>
<dbReference type="Pfam" id="PF21121">
    <property type="entry name" value="Nup49_C"/>
    <property type="match status" value="1"/>
</dbReference>
<dbReference type="InterPro" id="IPR025574">
    <property type="entry name" value="Nucleoporin_FG_rpt"/>
</dbReference>
<keyword evidence="2" id="KW-0813">Transport</keyword>
<dbReference type="Pfam" id="PF13634">
    <property type="entry name" value="Nucleoporin_FG"/>
    <property type="match status" value="1"/>
</dbReference>
<comment type="caution">
    <text evidence="9">The sequence shown here is derived from an EMBL/GenBank/DDBJ whole genome shotgun (WGS) entry which is preliminary data.</text>
</comment>
<feature type="region of interest" description="Disordered" evidence="8">
    <location>
        <begin position="323"/>
        <end position="342"/>
    </location>
</feature>
<dbReference type="OrthoDB" id="2538017at2759"/>
<feature type="compositionally biased region" description="Low complexity" evidence="8">
    <location>
        <begin position="323"/>
        <end position="332"/>
    </location>
</feature>
<dbReference type="GO" id="GO:0015031">
    <property type="term" value="P:protein transport"/>
    <property type="evidence" value="ECO:0007669"/>
    <property type="project" value="UniProtKB-KW"/>
</dbReference>
<dbReference type="GO" id="GO:0051028">
    <property type="term" value="P:mRNA transport"/>
    <property type="evidence" value="ECO:0007669"/>
    <property type="project" value="UniProtKB-KW"/>
</dbReference>
<dbReference type="AlphaFoldDB" id="A0A9P9E3C9"/>
<feature type="compositionally biased region" description="Low complexity" evidence="8">
    <location>
        <begin position="45"/>
        <end position="73"/>
    </location>
</feature>
<evidence type="ECO:0000256" key="6">
    <source>
        <dbReference type="ARBA" id="ARBA00023132"/>
    </source>
</evidence>
<sequence>MPNMLTNLAAEMPPTQAKASRAQPAATGGLFGSTSQPQSGGLFGAASATAPSQPPQTGSLFGASQQAPQPQSAGLFGNLNKPASAPQQPQPTGGLFGGALGGNTQNQTQTQTQPPQSGGLFNLGQAPKPSMFGSTTNTQQQTTPSLFGNTTTQQNQTATPSLFGSTQQAQPQQQNSLFGGMASQNRPLGGLGAASTNQQPIQIQTMDAIKGTTRFGELHPDIQAEIQKLDDEFQFHMSNANMCRETMNNQGQMIDLVAPDVAMIQEFLSTVETGLENDSASIAQLKELVKKDAEDAAMNFRAIENHKLPPQYHYGNRTRLNASSANTAPATSLDQSDDPSKPVDLVGYFSRRTNDMATTLDVYQRQIREIEAHLRTMEAGTVEKAQQLTGSRNGARDQRRELVEAMKAIEGAILDAAKKVGQTRDLVVQQTLGGVGGA</sequence>
<dbReference type="PANTHER" id="PTHR13437">
    <property type="entry name" value="NUCLEOPORIN P58/P45 NUCLEOPORIN-LIKE PROTEIN 1"/>
    <property type="match status" value="1"/>
</dbReference>
<keyword evidence="5" id="KW-0811">Translocation</keyword>
<keyword evidence="7" id="KW-0539">Nucleus</keyword>
<evidence type="ECO:0000256" key="1">
    <source>
        <dbReference type="ARBA" id="ARBA00004567"/>
    </source>
</evidence>
<organism evidence="9 10">
    <name type="scientific">Dendryphion nanum</name>
    <dbReference type="NCBI Taxonomy" id="256645"/>
    <lineage>
        <taxon>Eukaryota</taxon>
        <taxon>Fungi</taxon>
        <taxon>Dikarya</taxon>
        <taxon>Ascomycota</taxon>
        <taxon>Pezizomycotina</taxon>
        <taxon>Dothideomycetes</taxon>
        <taxon>Pleosporomycetidae</taxon>
        <taxon>Pleosporales</taxon>
        <taxon>Torulaceae</taxon>
        <taxon>Dendryphion</taxon>
    </lineage>
</organism>
<keyword evidence="6" id="KW-0906">Nuclear pore complex</keyword>
<dbReference type="Proteomes" id="UP000700596">
    <property type="component" value="Unassembled WGS sequence"/>
</dbReference>
<dbReference type="GO" id="GO:0008139">
    <property type="term" value="F:nuclear localization sequence binding"/>
    <property type="evidence" value="ECO:0007669"/>
    <property type="project" value="InterPro"/>
</dbReference>
<evidence type="ECO:0000256" key="2">
    <source>
        <dbReference type="ARBA" id="ARBA00022448"/>
    </source>
</evidence>
<keyword evidence="3" id="KW-0509">mRNA transport</keyword>
<dbReference type="GO" id="GO:0017056">
    <property type="term" value="F:structural constituent of nuclear pore"/>
    <property type="evidence" value="ECO:0007669"/>
    <property type="project" value="InterPro"/>
</dbReference>
<evidence type="ECO:0000256" key="5">
    <source>
        <dbReference type="ARBA" id="ARBA00023010"/>
    </source>
</evidence>
<dbReference type="EMBL" id="JAGMWT010000004">
    <property type="protein sequence ID" value="KAH7130303.1"/>
    <property type="molecule type" value="Genomic_DNA"/>
</dbReference>
<evidence type="ECO:0000256" key="8">
    <source>
        <dbReference type="SAM" id="MobiDB-lite"/>
    </source>
</evidence>
<feature type="compositionally biased region" description="Low complexity" evidence="8">
    <location>
        <begin position="135"/>
        <end position="158"/>
    </location>
</feature>
<evidence type="ECO:0000256" key="4">
    <source>
        <dbReference type="ARBA" id="ARBA00022927"/>
    </source>
</evidence>
<evidence type="ECO:0000256" key="7">
    <source>
        <dbReference type="ARBA" id="ARBA00023242"/>
    </source>
</evidence>
<keyword evidence="10" id="KW-1185">Reference proteome</keyword>
<dbReference type="PANTHER" id="PTHR13437:SF2">
    <property type="entry name" value="NUCLEOPORIN P58_P45"/>
    <property type="match status" value="1"/>
</dbReference>
<dbReference type="InterPro" id="IPR024882">
    <property type="entry name" value="NUP58/p45/49"/>
</dbReference>
<dbReference type="GO" id="GO:0005643">
    <property type="term" value="C:nuclear pore"/>
    <property type="evidence" value="ECO:0007669"/>
    <property type="project" value="UniProtKB-SubCell"/>
</dbReference>
<gene>
    <name evidence="9" type="ORF">B0J11DRAFT_504097</name>
</gene>
<proteinExistence type="predicted"/>
<protein>
    <recommendedName>
        <fullName evidence="11">Nucleoporin NUP49/NSP49</fullName>
    </recommendedName>
</protein>
<name>A0A9P9E3C9_9PLEO</name>
<reference evidence="9" key="1">
    <citation type="journal article" date="2021" name="Nat. Commun.">
        <title>Genetic determinants of endophytism in the Arabidopsis root mycobiome.</title>
        <authorList>
            <person name="Mesny F."/>
            <person name="Miyauchi S."/>
            <person name="Thiergart T."/>
            <person name="Pickel B."/>
            <person name="Atanasova L."/>
            <person name="Karlsson M."/>
            <person name="Huettel B."/>
            <person name="Barry K.W."/>
            <person name="Haridas S."/>
            <person name="Chen C."/>
            <person name="Bauer D."/>
            <person name="Andreopoulos W."/>
            <person name="Pangilinan J."/>
            <person name="LaButti K."/>
            <person name="Riley R."/>
            <person name="Lipzen A."/>
            <person name="Clum A."/>
            <person name="Drula E."/>
            <person name="Henrissat B."/>
            <person name="Kohler A."/>
            <person name="Grigoriev I.V."/>
            <person name="Martin F.M."/>
            <person name="Hacquard S."/>
        </authorList>
    </citation>
    <scope>NUCLEOTIDE SEQUENCE</scope>
    <source>
        <strain evidence="9">MPI-CAGE-CH-0243</strain>
    </source>
</reference>
<evidence type="ECO:0000313" key="10">
    <source>
        <dbReference type="Proteomes" id="UP000700596"/>
    </source>
</evidence>
<evidence type="ECO:0008006" key="11">
    <source>
        <dbReference type="Google" id="ProtNLM"/>
    </source>
</evidence>